<reference evidence="3 6" key="1">
    <citation type="journal article" date="2018" name="Int. J. Syst. Evol. Microbiol.">
        <title>Draft Genome Sequence of Faecalimonas umbilicata JCM 30896T, an Acetate-Producing Bacterium Isolated from Human Feces.</title>
        <authorList>
            <person name="Sakamoto M."/>
            <person name="Ikeyama N."/>
            <person name="Yuki M."/>
            <person name="Ohkuma M."/>
        </authorList>
    </citation>
    <scope>NUCLEOTIDE SEQUENCE [LARGE SCALE GENOMIC DNA]</scope>
    <source>
        <strain evidence="3 6">EGH7</strain>
    </source>
</reference>
<dbReference type="Gene3D" id="3.30.930.30">
    <property type="match status" value="1"/>
</dbReference>
<feature type="region of interest" description="Disordered" evidence="2">
    <location>
        <begin position="1"/>
        <end position="23"/>
    </location>
</feature>
<evidence type="ECO:0000313" key="6">
    <source>
        <dbReference type="Proteomes" id="UP000702954"/>
    </source>
</evidence>
<name>A0A4R3JRB0_9FIRM</name>
<protein>
    <recommendedName>
        <fullName evidence="7">Serine/arginine repetitive matrix protein 2</fullName>
    </recommendedName>
</protein>
<reference evidence="4 5" key="2">
    <citation type="submission" date="2019-03" db="EMBL/GenBank/DDBJ databases">
        <title>Genomic Encyclopedia of Type Strains, Phase IV (KMG-IV): sequencing the most valuable type-strain genomes for metagenomic binning, comparative biology and taxonomic classification.</title>
        <authorList>
            <person name="Goeker M."/>
        </authorList>
    </citation>
    <scope>NUCLEOTIDE SEQUENCE [LARGE SCALE GENOMIC DNA]</scope>
    <source>
        <strain evidence="4 5">DSM 103426</strain>
    </source>
</reference>
<feature type="region of interest" description="Disordered" evidence="2">
    <location>
        <begin position="442"/>
        <end position="465"/>
    </location>
</feature>
<sequence>MKLTRHNGRTGKNGVYNPKHNDRQFDIDNSDHINLERVKRNVYWDCYNGIRSASVTGKEDEIVDSFEEVEQLFYKIHYQDYVEGQNARNLKNHHPERNRTTDDIRTHKKTCPEETIYQIGTKDDYVDPNVLLTIVTEFITELSDRFGEHFHLLNWSLHLDESTPHIHERHVFDCKNAYGEIFPQQEKALETLGFELPNPEKKAGRFNNRKMAFDATCRILLFDICKKHGLELEEEPSHGGREYLEKQDYIRMKQKKDIASLEESIQSQIEVVNQKKYEVFEQEVQYKENSIKIIDQEKKLKAQSEEFFDNAERILQQDETLKQLEFKIEDVEKLIDDVTDEVYEKAVERIADEIEIATRKEDIKLVEDSKKWILSPERKASKREKQYALDRLDGVVKKIEYAITKTISKMKNRLLKPENKNIMVQEIKKEVKPSILKKLSEKKASITRNGETGKLNKESSLDNER</sequence>
<dbReference type="AlphaFoldDB" id="A0A4R3JRB0"/>
<organism evidence="4 5">
    <name type="scientific">Faecalimonas umbilicata</name>
    <dbReference type="NCBI Taxonomy" id="1912855"/>
    <lineage>
        <taxon>Bacteria</taxon>
        <taxon>Bacillati</taxon>
        <taxon>Bacillota</taxon>
        <taxon>Clostridia</taxon>
        <taxon>Lachnospirales</taxon>
        <taxon>Lachnospiraceae</taxon>
        <taxon>Faecalimonas</taxon>
    </lineage>
</organism>
<feature type="compositionally biased region" description="Basic and acidic residues" evidence="2">
    <location>
        <begin position="454"/>
        <end position="465"/>
    </location>
</feature>
<keyword evidence="1" id="KW-0175">Coiled coil</keyword>
<dbReference type="Proteomes" id="UP000702954">
    <property type="component" value="Unassembled WGS sequence"/>
</dbReference>
<comment type="caution">
    <text evidence="4">The sequence shown here is derived from an EMBL/GenBank/DDBJ whole genome shotgun (WGS) entry which is preliminary data.</text>
</comment>
<accession>A0A4R3JRB0</accession>
<evidence type="ECO:0000313" key="4">
    <source>
        <dbReference type="EMBL" id="TCS67759.1"/>
    </source>
</evidence>
<evidence type="ECO:0000313" key="3">
    <source>
        <dbReference type="EMBL" id="GBU04781.1"/>
    </source>
</evidence>
<dbReference type="EMBL" id="BHEO01000005">
    <property type="protein sequence ID" value="GBU04781.1"/>
    <property type="molecule type" value="Genomic_DNA"/>
</dbReference>
<evidence type="ECO:0008006" key="7">
    <source>
        <dbReference type="Google" id="ProtNLM"/>
    </source>
</evidence>
<proteinExistence type="predicted"/>
<dbReference type="EMBL" id="SLZV01000015">
    <property type="protein sequence ID" value="TCS67759.1"/>
    <property type="molecule type" value="Genomic_DNA"/>
</dbReference>
<evidence type="ECO:0000313" key="5">
    <source>
        <dbReference type="Proteomes" id="UP000294613"/>
    </source>
</evidence>
<dbReference type="Proteomes" id="UP000294613">
    <property type="component" value="Unassembled WGS sequence"/>
</dbReference>
<feature type="coiled-coil region" evidence="1">
    <location>
        <begin position="314"/>
        <end position="341"/>
    </location>
</feature>
<keyword evidence="6" id="KW-1185">Reference proteome</keyword>
<evidence type="ECO:0000256" key="2">
    <source>
        <dbReference type="SAM" id="MobiDB-lite"/>
    </source>
</evidence>
<dbReference type="RefSeq" id="WP_116441543.1">
    <property type="nucleotide sequence ID" value="NZ_BHEO01000005.1"/>
</dbReference>
<evidence type="ECO:0000256" key="1">
    <source>
        <dbReference type="SAM" id="Coils"/>
    </source>
</evidence>
<gene>
    <name evidence="4" type="ORF">EDD74_11583</name>
    <name evidence="3" type="ORF">FAEUMB_13220</name>
</gene>